<dbReference type="EMBL" id="CAUEEQ010014110">
    <property type="protein sequence ID" value="CAJ0938130.1"/>
    <property type="molecule type" value="Genomic_DNA"/>
</dbReference>
<gene>
    <name evidence="2" type="ORF">RIMI_LOCUS7444113</name>
</gene>
<evidence type="ECO:0000313" key="3">
    <source>
        <dbReference type="Proteomes" id="UP001176940"/>
    </source>
</evidence>
<proteinExistence type="predicted"/>
<keyword evidence="1" id="KW-0472">Membrane</keyword>
<keyword evidence="3" id="KW-1185">Reference proteome</keyword>
<organism evidence="2 3">
    <name type="scientific">Ranitomeya imitator</name>
    <name type="common">mimic poison frog</name>
    <dbReference type="NCBI Taxonomy" id="111125"/>
    <lineage>
        <taxon>Eukaryota</taxon>
        <taxon>Metazoa</taxon>
        <taxon>Chordata</taxon>
        <taxon>Craniata</taxon>
        <taxon>Vertebrata</taxon>
        <taxon>Euteleostomi</taxon>
        <taxon>Amphibia</taxon>
        <taxon>Batrachia</taxon>
        <taxon>Anura</taxon>
        <taxon>Neobatrachia</taxon>
        <taxon>Hyloidea</taxon>
        <taxon>Dendrobatidae</taxon>
        <taxon>Dendrobatinae</taxon>
        <taxon>Ranitomeya</taxon>
    </lineage>
</organism>
<evidence type="ECO:0000313" key="2">
    <source>
        <dbReference type="EMBL" id="CAJ0938130.1"/>
    </source>
</evidence>
<evidence type="ECO:0008006" key="4">
    <source>
        <dbReference type="Google" id="ProtNLM"/>
    </source>
</evidence>
<protein>
    <recommendedName>
        <fullName evidence="4">Cytochrome oxidase subunit 1</fullName>
    </recommendedName>
</protein>
<name>A0ABN9LEK8_9NEOB</name>
<evidence type="ECO:0000256" key="1">
    <source>
        <dbReference type="SAM" id="Phobius"/>
    </source>
</evidence>
<accession>A0ABN9LEK8</accession>
<keyword evidence="1" id="KW-1133">Transmembrane helix</keyword>
<sequence length="121" mass="13774">VPQLRIKHVCKSIANFYILISSFCHSYFSWKKCVSASMMAMLEQYRKPGGNMLPGRSMLRCENKPQIFSSTRKKDDGIVLIGISLVTTSVWKTIPNSGNFWENAKKWILLTLSPNMTEGLK</sequence>
<dbReference type="Proteomes" id="UP001176940">
    <property type="component" value="Unassembled WGS sequence"/>
</dbReference>
<comment type="caution">
    <text evidence="2">The sequence shown here is derived from an EMBL/GenBank/DDBJ whole genome shotgun (WGS) entry which is preliminary data.</text>
</comment>
<feature type="transmembrane region" description="Helical" evidence="1">
    <location>
        <begin position="12"/>
        <end position="30"/>
    </location>
</feature>
<feature type="non-terminal residue" evidence="2">
    <location>
        <position position="1"/>
    </location>
</feature>
<reference evidence="2" key="1">
    <citation type="submission" date="2023-07" db="EMBL/GenBank/DDBJ databases">
        <authorList>
            <person name="Stuckert A."/>
        </authorList>
    </citation>
    <scope>NUCLEOTIDE SEQUENCE</scope>
</reference>
<keyword evidence="1" id="KW-0812">Transmembrane</keyword>